<dbReference type="AlphaFoldDB" id="A0A2I9DA34"/>
<dbReference type="InterPro" id="IPR024163">
    <property type="entry name" value="Aerotolerance_reg_N"/>
</dbReference>
<sequence length="319" mass="33970">MTFLWPWALAALALLPLFVWLYLRGLGRPARVAALHPDLRLLAQASARPRPLRRHLPALLYLGALTLTLFALARPTAPLPLPDNRTSIMLAIDVSRSMEVQDIEPSRFVAAQEAARRFVRALPSGARVGLVSFSGDAVLHTPPTSRHDRVFAAIDSLTVAPRTAIGDGLRTALQALPGRDAKAAANAQDRPPAAIVLLSDGRNNTGSDPLEVAAQAKKLGVKVYTVGLGTVGGDLRSNRWNSFQGGFDADTLKGIATATGGHYSEARSASQLSSIYRELGRSLGWTVQAREVSGFLAALAGLVLLGSLGVSELVTRRIL</sequence>
<keyword evidence="1" id="KW-0472">Membrane</keyword>
<evidence type="ECO:0000313" key="4">
    <source>
        <dbReference type="Proteomes" id="UP000236569"/>
    </source>
</evidence>
<dbReference type="Proteomes" id="UP000236569">
    <property type="component" value="Unassembled WGS sequence"/>
</dbReference>
<evidence type="ECO:0000256" key="1">
    <source>
        <dbReference type="SAM" id="Phobius"/>
    </source>
</evidence>
<name>A0A2I9DA34_9DEIO</name>
<keyword evidence="1" id="KW-1133">Transmembrane helix</keyword>
<gene>
    <name evidence="3" type="ORF">DAERI_170035</name>
</gene>
<dbReference type="Pfam" id="PF07584">
    <property type="entry name" value="BatA"/>
    <property type="match status" value="1"/>
</dbReference>
<dbReference type="Gene3D" id="3.40.50.410">
    <property type="entry name" value="von Willebrand factor, type A domain"/>
    <property type="match status" value="1"/>
</dbReference>
<dbReference type="PROSITE" id="PS50234">
    <property type="entry name" value="VWFA"/>
    <property type="match status" value="1"/>
</dbReference>
<evidence type="ECO:0000259" key="2">
    <source>
        <dbReference type="PROSITE" id="PS50234"/>
    </source>
</evidence>
<dbReference type="InterPro" id="IPR002035">
    <property type="entry name" value="VWF_A"/>
</dbReference>
<dbReference type="SUPFAM" id="SSF53300">
    <property type="entry name" value="vWA-like"/>
    <property type="match status" value="1"/>
</dbReference>
<feature type="domain" description="VWFA" evidence="2">
    <location>
        <begin position="87"/>
        <end position="279"/>
    </location>
</feature>
<comment type="caution">
    <text evidence="3">The sequence shown here is derived from an EMBL/GenBank/DDBJ whole genome shotgun (WGS) entry which is preliminary data.</text>
</comment>
<feature type="transmembrane region" description="Helical" evidence="1">
    <location>
        <begin position="292"/>
        <end position="314"/>
    </location>
</feature>
<reference evidence="4" key="1">
    <citation type="submission" date="2018-01" db="EMBL/GenBank/DDBJ databases">
        <title>Draft Genome Sequence of the Radioresistant Bacterium Deinococcus aerius TR0125, Isolated from the Higher Atmosphere above Japan.</title>
        <authorList>
            <person name="Satoh K."/>
            <person name="Arai H."/>
            <person name="Sanzen T."/>
            <person name="Kawaguchi Y."/>
            <person name="Hayashi H."/>
            <person name="Yokobori S."/>
            <person name="Yamagishi A."/>
            <person name="Oono Y."/>
            <person name="Narumi I."/>
        </authorList>
    </citation>
    <scope>NUCLEOTIDE SEQUENCE [LARGE SCALE GENOMIC DNA]</scope>
    <source>
        <strain evidence="4">TR0125</strain>
    </source>
</reference>
<dbReference type="PANTHER" id="PTHR37947">
    <property type="entry name" value="BLL2462 PROTEIN"/>
    <property type="match status" value="1"/>
</dbReference>
<dbReference type="InterPro" id="IPR036465">
    <property type="entry name" value="vWFA_dom_sf"/>
</dbReference>
<accession>A0A2I9DA34</accession>
<dbReference type="Pfam" id="PF13519">
    <property type="entry name" value="VWA_2"/>
    <property type="match status" value="1"/>
</dbReference>
<feature type="transmembrane region" description="Helical" evidence="1">
    <location>
        <begin position="58"/>
        <end position="77"/>
    </location>
</feature>
<dbReference type="RefSeq" id="WP_103131081.1">
    <property type="nucleotide sequence ID" value="NZ_BFAG01000017.1"/>
</dbReference>
<keyword evidence="1" id="KW-0812">Transmembrane</keyword>
<organism evidence="3 4">
    <name type="scientific">Deinococcus aerius</name>
    <dbReference type="NCBI Taxonomy" id="200253"/>
    <lineage>
        <taxon>Bacteria</taxon>
        <taxon>Thermotogati</taxon>
        <taxon>Deinococcota</taxon>
        <taxon>Deinococci</taxon>
        <taxon>Deinococcales</taxon>
        <taxon>Deinococcaceae</taxon>
        <taxon>Deinococcus</taxon>
    </lineage>
</organism>
<feature type="transmembrane region" description="Helical" evidence="1">
    <location>
        <begin position="6"/>
        <end position="23"/>
    </location>
</feature>
<protein>
    <submittedName>
        <fullName evidence="3">Mg-chelatase subunit ChlD</fullName>
    </submittedName>
</protein>
<dbReference type="EMBL" id="BFAG01000017">
    <property type="protein sequence ID" value="GBF07776.1"/>
    <property type="molecule type" value="Genomic_DNA"/>
</dbReference>
<evidence type="ECO:0000313" key="3">
    <source>
        <dbReference type="EMBL" id="GBF07776.1"/>
    </source>
</evidence>
<dbReference type="SMART" id="SM00327">
    <property type="entry name" value="VWA"/>
    <property type="match status" value="1"/>
</dbReference>
<keyword evidence="4" id="KW-1185">Reference proteome</keyword>
<dbReference type="PANTHER" id="PTHR37947:SF1">
    <property type="entry name" value="BLL2462 PROTEIN"/>
    <property type="match status" value="1"/>
</dbReference>
<dbReference type="OrthoDB" id="6206554at2"/>
<proteinExistence type="predicted"/>